<dbReference type="OrthoDB" id="2234228at2"/>
<dbReference type="AlphaFoldDB" id="X0PCN0"/>
<dbReference type="RefSeq" id="WP_052004429.1">
    <property type="nucleotide sequence ID" value="NZ_AZGA01000057.1"/>
</dbReference>
<dbReference type="CDD" id="cd21809">
    <property type="entry name" value="ABC-2_lan_permease-like"/>
    <property type="match status" value="1"/>
</dbReference>
<dbReference type="eggNOG" id="COG4200">
    <property type="taxonomic scope" value="Bacteria"/>
</dbReference>
<keyword evidence="3" id="KW-1185">Reference proteome</keyword>
<protein>
    <submittedName>
        <fullName evidence="2">Membrane protein</fullName>
    </submittedName>
</protein>
<feature type="transmembrane region" description="Helical" evidence="1">
    <location>
        <begin position="214"/>
        <end position="241"/>
    </location>
</feature>
<sequence>MIRKINGEFIKLRHLHLFAIVIGIDLLAVTLGALLYFQNKKVFASFHTQWLALWSESGLFYAQIFLPLLLALMVAVVIRCEKEQHNFSRMAVVPLKASQLILRKFSTLALLTAAGVAVFIFAFYCIGFAGRFPINRTIGSFLWWGTLGWIGTFPILGIQFWLSIRLKNFTTPIIFALGLSLANFILLTISQALVRLYPYAQIMIGLHARSYEDLSLLQVILFLGIVTIFCGGSLIFSVATLKRQGFE</sequence>
<dbReference type="Pfam" id="PF12730">
    <property type="entry name" value="ABC2_membrane_4"/>
    <property type="match status" value="1"/>
</dbReference>
<feature type="transmembrane region" description="Helical" evidence="1">
    <location>
        <begin position="174"/>
        <end position="194"/>
    </location>
</feature>
<feature type="transmembrane region" description="Helical" evidence="1">
    <location>
        <begin position="108"/>
        <end position="129"/>
    </location>
</feature>
<comment type="caution">
    <text evidence="2">The sequence shown here is derived from an EMBL/GenBank/DDBJ whole genome shotgun (WGS) entry which is preliminary data.</text>
</comment>
<gene>
    <name evidence="2" type="ORF">FC83_GL003270</name>
</gene>
<dbReference type="EMBL" id="AZGA01000057">
    <property type="protein sequence ID" value="KRM33187.1"/>
    <property type="molecule type" value="Genomic_DNA"/>
</dbReference>
<name>X0PCN0_9LACO</name>
<keyword evidence="1" id="KW-1133">Transmembrane helix</keyword>
<reference evidence="2 3" key="1">
    <citation type="journal article" date="2015" name="Genome Announc.">
        <title>Expanding the biotechnology potential of lactobacilli through comparative genomics of 213 strains and associated genera.</title>
        <authorList>
            <person name="Sun Z."/>
            <person name="Harris H.M."/>
            <person name="McCann A."/>
            <person name="Guo C."/>
            <person name="Argimon S."/>
            <person name="Zhang W."/>
            <person name="Yang X."/>
            <person name="Jeffery I.B."/>
            <person name="Cooney J.C."/>
            <person name="Kagawa T.F."/>
            <person name="Liu W."/>
            <person name="Song Y."/>
            <person name="Salvetti E."/>
            <person name="Wrobel A."/>
            <person name="Rasinkangas P."/>
            <person name="Parkhill J."/>
            <person name="Rea M.C."/>
            <person name="O'Sullivan O."/>
            <person name="Ritari J."/>
            <person name="Douillard F.P."/>
            <person name="Paul Ross R."/>
            <person name="Yang R."/>
            <person name="Briner A.E."/>
            <person name="Felis G.E."/>
            <person name="de Vos W.M."/>
            <person name="Barrangou R."/>
            <person name="Klaenhammer T.R."/>
            <person name="Caufield P.W."/>
            <person name="Cui Y."/>
            <person name="Zhang H."/>
            <person name="O'Toole P.W."/>
        </authorList>
    </citation>
    <scope>NUCLEOTIDE SEQUENCE [LARGE SCALE GENOMIC DNA]</scope>
    <source>
        <strain evidence="2 3">DSM 18527</strain>
    </source>
</reference>
<keyword evidence="1" id="KW-0812">Transmembrane</keyword>
<accession>X0PCN0</accession>
<dbReference type="Proteomes" id="UP000051236">
    <property type="component" value="Unassembled WGS sequence"/>
</dbReference>
<feature type="transmembrane region" description="Helical" evidence="1">
    <location>
        <begin position="12"/>
        <end position="38"/>
    </location>
</feature>
<proteinExistence type="predicted"/>
<feature type="transmembrane region" description="Helical" evidence="1">
    <location>
        <begin position="141"/>
        <end position="162"/>
    </location>
</feature>
<keyword evidence="1" id="KW-0472">Membrane</keyword>
<evidence type="ECO:0000313" key="2">
    <source>
        <dbReference type="EMBL" id="KRM33187.1"/>
    </source>
</evidence>
<evidence type="ECO:0000313" key="3">
    <source>
        <dbReference type="Proteomes" id="UP000051236"/>
    </source>
</evidence>
<dbReference type="PATRIC" id="fig|1423734.3.peg.3322"/>
<dbReference type="STRING" id="1423734.FC83_GL003270"/>
<evidence type="ECO:0000256" key="1">
    <source>
        <dbReference type="SAM" id="Phobius"/>
    </source>
</evidence>
<organism evidence="2 3">
    <name type="scientific">Agrilactobacillus composti DSM 18527 = JCM 14202</name>
    <dbReference type="NCBI Taxonomy" id="1423734"/>
    <lineage>
        <taxon>Bacteria</taxon>
        <taxon>Bacillati</taxon>
        <taxon>Bacillota</taxon>
        <taxon>Bacilli</taxon>
        <taxon>Lactobacillales</taxon>
        <taxon>Lactobacillaceae</taxon>
        <taxon>Agrilactobacillus</taxon>
    </lineage>
</organism>
<feature type="transmembrane region" description="Helical" evidence="1">
    <location>
        <begin position="58"/>
        <end position="80"/>
    </location>
</feature>